<evidence type="ECO:0000313" key="2">
    <source>
        <dbReference type="EMBL" id="KAF8475249.1"/>
    </source>
</evidence>
<dbReference type="Pfam" id="PF24016">
    <property type="entry name" value="DUF7330"/>
    <property type="match status" value="1"/>
</dbReference>
<accession>A0A9P5K303</accession>
<feature type="domain" description="DUF7330" evidence="1">
    <location>
        <begin position="74"/>
        <end position="211"/>
    </location>
</feature>
<name>A0A9P5K303_9AGAM</name>
<comment type="caution">
    <text evidence="2">The sequence shown here is derived from an EMBL/GenBank/DDBJ whole genome shotgun (WGS) entry which is preliminary data.</text>
</comment>
<dbReference type="EMBL" id="WHVB01000016">
    <property type="protein sequence ID" value="KAF8475249.1"/>
    <property type="molecule type" value="Genomic_DNA"/>
</dbReference>
<reference evidence="2" key="2">
    <citation type="journal article" date="2020" name="Nat. Commun.">
        <title>Large-scale genome sequencing of mycorrhizal fungi provides insights into the early evolution of symbiotic traits.</title>
        <authorList>
            <person name="Miyauchi S."/>
            <person name="Kiss E."/>
            <person name="Kuo A."/>
            <person name="Drula E."/>
            <person name="Kohler A."/>
            <person name="Sanchez-Garcia M."/>
            <person name="Morin E."/>
            <person name="Andreopoulos B."/>
            <person name="Barry K.W."/>
            <person name="Bonito G."/>
            <person name="Buee M."/>
            <person name="Carver A."/>
            <person name="Chen C."/>
            <person name="Cichocki N."/>
            <person name="Clum A."/>
            <person name="Culley D."/>
            <person name="Crous P.W."/>
            <person name="Fauchery L."/>
            <person name="Girlanda M."/>
            <person name="Hayes R.D."/>
            <person name="Keri Z."/>
            <person name="LaButti K."/>
            <person name="Lipzen A."/>
            <person name="Lombard V."/>
            <person name="Magnuson J."/>
            <person name="Maillard F."/>
            <person name="Murat C."/>
            <person name="Nolan M."/>
            <person name="Ohm R.A."/>
            <person name="Pangilinan J."/>
            <person name="Pereira M.F."/>
            <person name="Perotto S."/>
            <person name="Peter M."/>
            <person name="Pfister S."/>
            <person name="Riley R."/>
            <person name="Sitrit Y."/>
            <person name="Stielow J.B."/>
            <person name="Szollosi G."/>
            <person name="Zifcakova L."/>
            <person name="Stursova M."/>
            <person name="Spatafora J.W."/>
            <person name="Tedersoo L."/>
            <person name="Vaario L.M."/>
            <person name="Yamada A."/>
            <person name="Yan M."/>
            <person name="Wang P."/>
            <person name="Xu J."/>
            <person name="Bruns T."/>
            <person name="Baldrian P."/>
            <person name="Vilgalys R."/>
            <person name="Dunand C."/>
            <person name="Henrissat B."/>
            <person name="Grigoriev I.V."/>
            <person name="Hibbett D."/>
            <person name="Nagy L.G."/>
            <person name="Martin F.M."/>
        </authorList>
    </citation>
    <scope>NUCLEOTIDE SEQUENCE</scope>
    <source>
        <strain evidence="2">Prilba</strain>
    </source>
</reference>
<protein>
    <recommendedName>
        <fullName evidence="1">DUF7330 domain-containing protein</fullName>
    </recommendedName>
</protein>
<evidence type="ECO:0000313" key="3">
    <source>
        <dbReference type="Proteomes" id="UP000759537"/>
    </source>
</evidence>
<reference evidence="2" key="1">
    <citation type="submission" date="2019-10" db="EMBL/GenBank/DDBJ databases">
        <authorList>
            <consortium name="DOE Joint Genome Institute"/>
            <person name="Kuo A."/>
            <person name="Miyauchi S."/>
            <person name="Kiss E."/>
            <person name="Drula E."/>
            <person name="Kohler A."/>
            <person name="Sanchez-Garcia M."/>
            <person name="Andreopoulos B."/>
            <person name="Barry K.W."/>
            <person name="Bonito G."/>
            <person name="Buee M."/>
            <person name="Carver A."/>
            <person name="Chen C."/>
            <person name="Cichocki N."/>
            <person name="Clum A."/>
            <person name="Culley D."/>
            <person name="Crous P.W."/>
            <person name="Fauchery L."/>
            <person name="Girlanda M."/>
            <person name="Hayes R."/>
            <person name="Keri Z."/>
            <person name="LaButti K."/>
            <person name="Lipzen A."/>
            <person name="Lombard V."/>
            <person name="Magnuson J."/>
            <person name="Maillard F."/>
            <person name="Morin E."/>
            <person name="Murat C."/>
            <person name="Nolan M."/>
            <person name="Ohm R."/>
            <person name="Pangilinan J."/>
            <person name="Pereira M."/>
            <person name="Perotto S."/>
            <person name="Peter M."/>
            <person name="Riley R."/>
            <person name="Sitrit Y."/>
            <person name="Stielow B."/>
            <person name="Szollosi G."/>
            <person name="Zifcakova L."/>
            <person name="Stursova M."/>
            <person name="Spatafora J.W."/>
            <person name="Tedersoo L."/>
            <person name="Vaario L.-M."/>
            <person name="Yamada A."/>
            <person name="Yan M."/>
            <person name="Wang P."/>
            <person name="Xu J."/>
            <person name="Bruns T."/>
            <person name="Baldrian P."/>
            <person name="Vilgalys R."/>
            <person name="Henrissat B."/>
            <person name="Grigoriev I.V."/>
            <person name="Hibbett D."/>
            <person name="Nagy L.G."/>
            <person name="Martin F.M."/>
        </authorList>
    </citation>
    <scope>NUCLEOTIDE SEQUENCE</scope>
    <source>
        <strain evidence="2">Prilba</strain>
    </source>
</reference>
<dbReference type="OrthoDB" id="5289249at2759"/>
<keyword evidence="3" id="KW-1185">Reference proteome</keyword>
<gene>
    <name evidence="2" type="ORF">DFH94DRAFT_760225</name>
</gene>
<dbReference type="InterPro" id="IPR055754">
    <property type="entry name" value="DUF7330"/>
</dbReference>
<dbReference type="AlphaFoldDB" id="A0A9P5K303"/>
<proteinExistence type="predicted"/>
<sequence length="239" mass="26631">MVTLRDEPNTWSELQLQESNIDEETETCIGDEGDRRSIVPTNYVCISKWAPLQAIPLKGQFILDLSLPPPPPHDKSAKSKRASLDLCSGNGMVRAIVHDPFSPDKSSRAFLDMELRANYKDIYISLPRCFRGPITIRTGDDRIAFSSAFEERMALISDVPGVRVYFVGNRPRGGKWGSGDSSGSGETVEDLLDEVTVDGRYTSVRINYDDDEEVPVMMPSGWQVFCGGAERFFTSGRVR</sequence>
<evidence type="ECO:0000259" key="1">
    <source>
        <dbReference type="Pfam" id="PF24016"/>
    </source>
</evidence>
<dbReference type="Proteomes" id="UP000759537">
    <property type="component" value="Unassembled WGS sequence"/>
</dbReference>
<organism evidence="2 3">
    <name type="scientific">Russula ochroleuca</name>
    <dbReference type="NCBI Taxonomy" id="152965"/>
    <lineage>
        <taxon>Eukaryota</taxon>
        <taxon>Fungi</taxon>
        <taxon>Dikarya</taxon>
        <taxon>Basidiomycota</taxon>
        <taxon>Agaricomycotina</taxon>
        <taxon>Agaricomycetes</taxon>
        <taxon>Russulales</taxon>
        <taxon>Russulaceae</taxon>
        <taxon>Russula</taxon>
    </lineage>
</organism>